<proteinExistence type="predicted"/>
<dbReference type="AlphaFoldDB" id="A0AAX0UHU9"/>
<dbReference type="Proteomes" id="UP000231878">
    <property type="component" value="Unassembled WGS sequence"/>
</dbReference>
<evidence type="ECO:0000313" key="2">
    <source>
        <dbReference type="Proteomes" id="UP000231878"/>
    </source>
</evidence>
<reference evidence="1 2" key="1">
    <citation type="submission" date="2017-11" db="EMBL/GenBank/DDBJ databases">
        <title>Molecular characterization of Burkholderia pseudomallei and closely related isolates from Vietnam.</title>
        <authorList>
            <person name="Ustinov D.V."/>
            <person name="Antonov A.S."/>
            <person name="Avdusheva E.F."/>
            <person name="Shpak I.M."/>
            <person name="Zakharova I.B."/>
            <person name="Thi L.A."/>
            <person name="Teteryatnikova N."/>
            <person name="Lopasteyskaya Y.A."/>
            <person name="Kuzyutina J.A."/>
            <person name="Ngo T.N."/>
            <person name="Victorov D.V."/>
        </authorList>
    </citation>
    <scope>NUCLEOTIDE SEQUENCE [LARGE SCALE GENOMIC DNA]</scope>
    <source>
        <strain evidence="1 2">V1512</strain>
    </source>
</reference>
<dbReference type="RefSeq" id="WP_004538258.1">
    <property type="nucleotide sequence ID" value="NZ_UUTD01000019.1"/>
</dbReference>
<comment type="caution">
    <text evidence="1">The sequence shown here is derived from an EMBL/GenBank/DDBJ whole genome shotgun (WGS) entry which is preliminary data.</text>
</comment>
<gene>
    <name evidence="1" type="ORF">CWD88_01280</name>
</gene>
<organism evidence="1 2">
    <name type="scientific">Burkholderia pseudomallei</name>
    <name type="common">Pseudomonas pseudomallei</name>
    <dbReference type="NCBI Taxonomy" id="28450"/>
    <lineage>
        <taxon>Bacteria</taxon>
        <taxon>Pseudomonadati</taxon>
        <taxon>Pseudomonadota</taxon>
        <taxon>Betaproteobacteria</taxon>
        <taxon>Burkholderiales</taxon>
        <taxon>Burkholderiaceae</taxon>
        <taxon>Burkholderia</taxon>
        <taxon>pseudomallei group</taxon>
    </lineage>
</organism>
<dbReference type="EMBL" id="PHRB01000001">
    <property type="protein sequence ID" value="PJO67943.1"/>
    <property type="molecule type" value="Genomic_DNA"/>
</dbReference>
<name>A0AAX0UHU9_BURPE</name>
<sequence>MRAAALHAMRGASFASPAAAMTGFQRPAALARYALDVRSMRYPRTRGMVAAALTSPPRRSR</sequence>
<protein>
    <submittedName>
        <fullName evidence="1">Uncharacterized protein</fullName>
    </submittedName>
</protein>
<accession>A0AAX0UHU9</accession>
<evidence type="ECO:0000313" key="1">
    <source>
        <dbReference type="EMBL" id="PJO67943.1"/>
    </source>
</evidence>